<sequence length="144" mass="16046">MSDFIYPVIPSVTKVPYSFNSEYSGKTNQFNDSPPPYQNTRSFSSVPSFPVYMPGTDSSSQQGTKNVLKEPNYSFNQRNVSHSNFTAAQSVFTTSVNFKISINQNQTVQAKSEIKKPAESNALEPKPIVKSIPYPQPSIIVQKK</sequence>
<evidence type="ECO:0000256" key="1">
    <source>
        <dbReference type="SAM" id="MobiDB-lite"/>
    </source>
</evidence>
<gene>
    <name evidence="2" type="ORF">BpHYR1_021187</name>
</gene>
<evidence type="ECO:0000313" key="2">
    <source>
        <dbReference type="EMBL" id="RNA45104.1"/>
    </source>
</evidence>
<proteinExistence type="predicted"/>
<dbReference type="Proteomes" id="UP000276133">
    <property type="component" value="Unassembled WGS sequence"/>
</dbReference>
<keyword evidence="3" id="KW-1185">Reference proteome</keyword>
<dbReference type="EMBL" id="REGN01000027">
    <property type="protein sequence ID" value="RNA45104.1"/>
    <property type="molecule type" value="Genomic_DNA"/>
</dbReference>
<organism evidence="2 3">
    <name type="scientific">Brachionus plicatilis</name>
    <name type="common">Marine rotifer</name>
    <name type="synonym">Brachionus muelleri</name>
    <dbReference type="NCBI Taxonomy" id="10195"/>
    <lineage>
        <taxon>Eukaryota</taxon>
        <taxon>Metazoa</taxon>
        <taxon>Spiralia</taxon>
        <taxon>Gnathifera</taxon>
        <taxon>Rotifera</taxon>
        <taxon>Eurotatoria</taxon>
        <taxon>Monogononta</taxon>
        <taxon>Pseudotrocha</taxon>
        <taxon>Ploima</taxon>
        <taxon>Brachionidae</taxon>
        <taxon>Brachionus</taxon>
    </lineage>
</organism>
<feature type="region of interest" description="Disordered" evidence="1">
    <location>
        <begin position="26"/>
        <end position="45"/>
    </location>
</feature>
<evidence type="ECO:0000313" key="3">
    <source>
        <dbReference type="Proteomes" id="UP000276133"/>
    </source>
</evidence>
<name>A0A3M7TAH5_BRAPC</name>
<reference evidence="2 3" key="1">
    <citation type="journal article" date="2018" name="Sci. Rep.">
        <title>Genomic signatures of local adaptation to the degree of environmental predictability in rotifers.</title>
        <authorList>
            <person name="Franch-Gras L."/>
            <person name="Hahn C."/>
            <person name="Garcia-Roger E.M."/>
            <person name="Carmona M.J."/>
            <person name="Serra M."/>
            <person name="Gomez A."/>
        </authorList>
    </citation>
    <scope>NUCLEOTIDE SEQUENCE [LARGE SCALE GENOMIC DNA]</scope>
    <source>
        <strain evidence="2">HYR1</strain>
    </source>
</reference>
<accession>A0A3M7TAH5</accession>
<protein>
    <submittedName>
        <fullName evidence="2">Uncharacterized protein</fullName>
    </submittedName>
</protein>
<comment type="caution">
    <text evidence="2">The sequence shown here is derived from an EMBL/GenBank/DDBJ whole genome shotgun (WGS) entry which is preliminary data.</text>
</comment>
<dbReference type="AlphaFoldDB" id="A0A3M7TAH5"/>